<dbReference type="AlphaFoldDB" id="A0A559K8T5"/>
<dbReference type="RefSeq" id="WP_144849530.1">
    <property type="nucleotide sequence ID" value="NZ_VNJI01000022.1"/>
</dbReference>
<reference evidence="1 2" key="1">
    <citation type="submission" date="2019-07" db="EMBL/GenBank/DDBJ databases">
        <authorList>
            <person name="Kim J."/>
        </authorList>
    </citation>
    <scope>NUCLEOTIDE SEQUENCE [LARGE SCALE GENOMIC DNA]</scope>
    <source>
        <strain evidence="1 2">JC52</strain>
    </source>
</reference>
<evidence type="ECO:0000313" key="1">
    <source>
        <dbReference type="EMBL" id="TVY08544.1"/>
    </source>
</evidence>
<dbReference type="GO" id="GO:0033969">
    <property type="term" value="F:gamma-glutamyl-gamma-aminobutyrate hydrolase activity"/>
    <property type="evidence" value="ECO:0007669"/>
    <property type="project" value="TreeGrafter"/>
</dbReference>
<dbReference type="SUPFAM" id="SSF52317">
    <property type="entry name" value="Class I glutamine amidotransferase-like"/>
    <property type="match status" value="1"/>
</dbReference>
<dbReference type="GO" id="GO:0006598">
    <property type="term" value="P:polyamine catabolic process"/>
    <property type="evidence" value="ECO:0007669"/>
    <property type="project" value="TreeGrafter"/>
</dbReference>
<gene>
    <name evidence="1" type="ORF">FPZ49_18160</name>
</gene>
<dbReference type="PROSITE" id="PS51273">
    <property type="entry name" value="GATASE_TYPE_1"/>
    <property type="match status" value="1"/>
</dbReference>
<keyword evidence="2" id="KW-1185">Reference proteome</keyword>
<dbReference type="PANTHER" id="PTHR43235">
    <property type="entry name" value="GLUTAMINE AMIDOTRANSFERASE PB2B2.05-RELATED"/>
    <property type="match status" value="1"/>
</dbReference>
<name>A0A559K8T5_9BACL</name>
<evidence type="ECO:0000313" key="2">
    <source>
        <dbReference type="Proteomes" id="UP000317036"/>
    </source>
</evidence>
<comment type="caution">
    <text evidence="1">The sequence shown here is derived from an EMBL/GenBank/DDBJ whole genome shotgun (WGS) entry which is preliminary data.</text>
</comment>
<accession>A0A559K8T5</accession>
<dbReference type="CDD" id="cd01745">
    <property type="entry name" value="GATase1_2"/>
    <property type="match status" value="1"/>
</dbReference>
<dbReference type="FunFam" id="3.40.50.880:FF:000030">
    <property type="entry name" value="Gamma-glutamyl-gamma-aminobutyrate hydrolase PuuD"/>
    <property type="match status" value="1"/>
</dbReference>
<dbReference type="Gene3D" id="3.40.50.880">
    <property type="match status" value="1"/>
</dbReference>
<dbReference type="InterPro" id="IPR011697">
    <property type="entry name" value="Peptidase_C26"/>
</dbReference>
<dbReference type="OrthoDB" id="9813383at2"/>
<keyword evidence="1" id="KW-0378">Hydrolase</keyword>
<dbReference type="InterPro" id="IPR044668">
    <property type="entry name" value="PuuD-like"/>
</dbReference>
<dbReference type="GO" id="GO:0005829">
    <property type="term" value="C:cytosol"/>
    <property type="evidence" value="ECO:0007669"/>
    <property type="project" value="TreeGrafter"/>
</dbReference>
<sequence length="251" mass="28137">MPPLIGVTGYYLDKSETASLGSLGSLGRDLAVMSYDYTRSIERAGGIPVMIPLLDTMDVGSLLDRLDGLLLSGGSDVNPLLYGEQPTTKLGQVVPERDAFELALIRAALERDMPIFAICRGMQILNVALDGTLYQDLETDKGPVHYHAYRQFRKWQPAHPVSVHRDSKLYESVAYEELWVNSYHHQAVKSLGQHLKATAWSKEGVIEAMESTRHGYVAAVQWHPEMMSETDPAEQSLFDHFVSYIKRNQRS</sequence>
<protein>
    <submittedName>
        <fullName evidence="1">Gamma-glutamyl-gamma-aminobutyrate hydrolase family protein</fullName>
    </submittedName>
</protein>
<dbReference type="EMBL" id="VNJI01000022">
    <property type="protein sequence ID" value="TVY08544.1"/>
    <property type="molecule type" value="Genomic_DNA"/>
</dbReference>
<dbReference type="PANTHER" id="PTHR43235:SF1">
    <property type="entry name" value="GLUTAMINE AMIDOTRANSFERASE PB2B2.05-RELATED"/>
    <property type="match status" value="1"/>
</dbReference>
<organism evidence="1 2">
    <name type="scientific">Paenibacillus cremeus</name>
    <dbReference type="NCBI Taxonomy" id="2163881"/>
    <lineage>
        <taxon>Bacteria</taxon>
        <taxon>Bacillati</taxon>
        <taxon>Bacillota</taxon>
        <taxon>Bacilli</taxon>
        <taxon>Bacillales</taxon>
        <taxon>Paenibacillaceae</taxon>
        <taxon>Paenibacillus</taxon>
    </lineage>
</organism>
<dbReference type="Pfam" id="PF07722">
    <property type="entry name" value="Peptidase_C26"/>
    <property type="match status" value="1"/>
</dbReference>
<dbReference type="Proteomes" id="UP000317036">
    <property type="component" value="Unassembled WGS sequence"/>
</dbReference>
<proteinExistence type="predicted"/>
<dbReference type="InterPro" id="IPR029062">
    <property type="entry name" value="Class_I_gatase-like"/>
</dbReference>